<dbReference type="PRINTS" id="PR00705">
    <property type="entry name" value="PAPAIN"/>
</dbReference>
<dbReference type="SMART" id="SM00645">
    <property type="entry name" value="Pept_C1"/>
    <property type="match status" value="1"/>
</dbReference>
<evidence type="ECO:0000259" key="3">
    <source>
        <dbReference type="SMART" id="SM00645"/>
    </source>
</evidence>
<accession>A0A250XEQ0</accession>
<dbReference type="InterPro" id="IPR025661">
    <property type="entry name" value="Pept_asp_AS"/>
</dbReference>
<comment type="caution">
    <text evidence="4">The sequence shown here is derived from an EMBL/GenBank/DDBJ whole genome shotgun (WGS) entry which is preliminary data.</text>
</comment>
<dbReference type="CDD" id="cd02248">
    <property type="entry name" value="Peptidase_C1A"/>
    <property type="match status" value="1"/>
</dbReference>
<dbReference type="FunFam" id="3.90.70.10:FF:000332">
    <property type="entry name" value="Cathepsin L1"/>
    <property type="match status" value="1"/>
</dbReference>
<dbReference type="PROSITE" id="PS00640">
    <property type="entry name" value="THIOL_PROTEASE_ASN"/>
    <property type="match status" value="1"/>
</dbReference>
<dbReference type="InterPro" id="IPR000169">
    <property type="entry name" value="Pept_cys_AS"/>
</dbReference>
<proteinExistence type="inferred from homology"/>
<dbReference type="PANTHER" id="PTHR12411">
    <property type="entry name" value="CYSTEINE PROTEASE FAMILY C1-RELATED"/>
    <property type="match status" value="1"/>
</dbReference>
<dbReference type="OrthoDB" id="10253408at2759"/>
<dbReference type="Gene3D" id="3.90.70.10">
    <property type="entry name" value="Cysteine proteinases"/>
    <property type="match status" value="1"/>
</dbReference>
<keyword evidence="5" id="KW-1185">Reference proteome</keyword>
<evidence type="ECO:0000313" key="4">
    <source>
        <dbReference type="EMBL" id="GAX81533.1"/>
    </source>
</evidence>
<sequence>MQYTIELPYVQAIQIPGLKIPIHIWYDGPGKKLRMDVYGGLDSTYILPDFTYNTFPRILKKSCLKINNTVGPTSLQVSEDEGLQPPLPDISNWLFSGAAKLPNGMLAYVWTLTENHQEKTNTYTFYTAQEDGRPLKLYMAGVNILSGSHFDQYIVDFVLFFNNLFPGAASIFKPPALCNPASTVSLHPSLPKAVLHAAPLALLPSSLLGGGLLHESGSEEITTLLQPQLVSTSSAPQQGSKFLDRALTHSMVSLLAGVKKSIGDLISHSTSLLMPQRWSSTTGTALSSSSSASLLLQSSNRILIEAWNRDHSAAQGFKLSMNRFASMSQAQFLSTSLGHIPSSGFGRNVAKPGLLGQQRKAGGGGYLGVFQRKLKDEELPVSVDYRGTGADGIVKDQAFCGSCWAFAATGTMTGTWFKATGQALSLSEQQIVDCAWDQGNNGCWGGNGGPAMEFVWSAGGAGLEDAYPYIGQNGYCKSNNTDKVALFSGYEIIHAHDELALMEALATRGPLYVALDAVHPTFKFYSEGVYHRDDCGSTEDDLNHAVTLVGYGTTTEGVDYWLIRNSWSKLWGEDGYMKITRKGNDCGITLAAVQSIVDEAAAKGEVRRVMAA</sequence>
<dbReference type="PROSITE" id="PS00139">
    <property type="entry name" value="THIOL_PROTEASE_CYS"/>
    <property type="match status" value="1"/>
</dbReference>
<gene>
    <name evidence="4" type="ORF">CEUSTIGMA_g8961.t1</name>
</gene>
<dbReference type="PROSITE" id="PS00639">
    <property type="entry name" value="THIOL_PROTEASE_HIS"/>
    <property type="match status" value="1"/>
</dbReference>
<dbReference type="GO" id="GO:0008234">
    <property type="term" value="F:cysteine-type peptidase activity"/>
    <property type="evidence" value="ECO:0007669"/>
    <property type="project" value="InterPro"/>
</dbReference>
<dbReference type="AlphaFoldDB" id="A0A250XEQ0"/>
<evidence type="ECO:0000256" key="2">
    <source>
        <dbReference type="ARBA" id="ARBA00023157"/>
    </source>
</evidence>
<dbReference type="GO" id="GO:0006508">
    <property type="term" value="P:proteolysis"/>
    <property type="evidence" value="ECO:0007669"/>
    <property type="project" value="InterPro"/>
</dbReference>
<keyword evidence="2" id="KW-1015">Disulfide bond</keyword>
<dbReference type="Proteomes" id="UP000232323">
    <property type="component" value="Unassembled WGS sequence"/>
</dbReference>
<dbReference type="EMBL" id="BEGY01000066">
    <property type="protein sequence ID" value="GAX81533.1"/>
    <property type="molecule type" value="Genomic_DNA"/>
</dbReference>
<reference evidence="4 5" key="1">
    <citation type="submission" date="2017-08" db="EMBL/GenBank/DDBJ databases">
        <title>Acidophilic green algal genome provides insights into adaptation to an acidic environment.</title>
        <authorList>
            <person name="Hirooka S."/>
            <person name="Hirose Y."/>
            <person name="Kanesaki Y."/>
            <person name="Higuchi S."/>
            <person name="Fujiwara T."/>
            <person name="Onuma R."/>
            <person name="Era A."/>
            <person name="Ohbayashi R."/>
            <person name="Uzuka A."/>
            <person name="Nozaki H."/>
            <person name="Yoshikawa H."/>
            <person name="Miyagishima S.Y."/>
        </authorList>
    </citation>
    <scope>NUCLEOTIDE SEQUENCE [LARGE SCALE GENOMIC DNA]</scope>
    <source>
        <strain evidence="4 5">NIES-2499</strain>
    </source>
</reference>
<dbReference type="InterPro" id="IPR039417">
    <property type="entry name" value="Peptidase_C1A_papain-like"/>
</dbReference>
<dbReference type="STRING" id="1157962.A0A250XEQ0"/>
<evidence type="ECO:0000313" key="5">
    <source>
        <dbReference type="Proteomes" id="UP000232323"/>
    </source>
</evidence>
<protein>
    <recommendedName>
        <fullName evidence="3">Peptidase C1A papain C-terminal domain-containing protein</fullName>
    </recommendedName>
</protein>
<dbReference type="Pfam" id="PF00112">
    <property type="entry name" value="Peptidase_C1"/>
    <property type="match status" value="1"/>
</dbReference>
<dbReference type="SUPFAM" id="SSF54001">
    <property type="entry name" value="Cysteine proteinases"/>
    <property type="match status" value="1"/>
</dbReference>
<organism evidence="4 5">
    <name type="scientific">Chlamydomonas eustigma</name>
    <dbReference type="NCBI Taxonomy" id="1157962"/>
    <lineage>
        <taxon>Eukaryota</taxon>
        <taxon>Viridiplantae</taxon>
        <taxon>Chlorophyta</taxon>
        <taxon>core chlorophytes</taxon>
        <taxon>Chlorophyceae</taxon>
        <taxon>CS clade</taxon>
        <taxon>Chlamydomonadales</taxon>
        <taxon>Chlamydomonadaceae</taxon>
        <taxon>Chlamydomonas</taxon>
    </lineage>
</organism>
<dbReference type="InterPro" id="IPR038765">
    <property type="entry name" value="Papain-like_cys_pep_sf"/>
</dbReference>
<name>A0A250XEQ0_9CHLO</name>
<evidence type="ECO:0000256" key="1">
    <source>
        <dbReference type="ARBA" id="ARBA00008455"/>
    </source>
</evidence>
<feature type="domain" description="Peptidase C1A papain C-terminal" evidence="3">
    <location>
        <begin position="379"/>
        <end position="596"/>
    </location>
</feature>
<dbReference type="InterPro" id="IPR013128">
    <property type="entry name" value="Peptidase_C1A"/>
</dbReference>
<dbReference type="InterPro" id="IPR000668">
    <property type="entry name" value="Peptidase_C1A_C"/>
</dbReference>
<dbReference type="InterPro" id="IPR025660">
    <property type="entry name" value="Pept_his_AS"/>
</dbReference>
<comment type="similarity">
    <text evidence="1">Belongs to the peptidase C1 family.</text>
</comment>